<proteinExistence type="predicted"/>
<evidence type="ECO:0000259" key="2">
    <source>
        <dbReference type="Pfam" id="PF23247"/>
    </source>
</evidence>
<dbReference type="InterPro" id="IPR057135">
    <property type="entry name" value="At4g27190-like_LRR"/>
</dbReference>
<organism evidence="3 4">
    <name type="scientific">Vigna unguiculata</name>
    <name type="common">Cowpea</name>
    <dbReference type="NCBI Taxonomy" id="3917"/>
    <lineage>
        <taxon>Eukaryota</taxon>
        <taxon>Viridiplantae</taxon>
        <taxon>Streptophyta</taxon>
        <taxon>Embryophyta</taxon>
        <taxon>Tracheophyta</taxon>
        <taxon>Spermatophyta</taxon>
        <taxon>Magnoliopsida</taxon>
        <taxon>eudicotyledons</taxon>
        <taxon>Gunneridae</taxon>
        <taxon>Pentapetalae</taxon>
        <taxon>rosids</taxon>
        <taxon>fabids</taxon>
        <taxon>Fabales</taxon>
        <taxon>Fabaceae</taxon>
        <taxon>Papilionoideae</taxon>
        <taxon>50 kb inversion clade</taxon>
        <taxon>NPAAA clade</taxon>
        <taxon>indigoferoid/millettioid clade</taxon>
        <taxon>Phaseoleae</taxon>
        <taxon>Vigna</taxon>
    </lineage>
</organism>
<accession>A0A4D6MSA7</accession>
<evidence type="ECO:0000313" key="3">
    <source>
        <dbReference type="EMBL" id="QCE02817.1"/>
    </source>
</evidence>
<protein>
    <submittedName>
        <fullName evidence="3">Disease resistance protein RPS2</fullName>
    </submittedName>
</protein>
<feature type="domain" description="Disease resistance protein At4g27190-like leucine-rich repeats" evidence="2">
    <location>
        <begin position="102"/>
        <end position="240"/>
    </location>
</feature>
<dbReference type="InterPro" id="IPR050905">
    <property type="entry name" value="Plant_NBS-LRR"/>
</dbReference>
<keyword evidence="4" id="KW-1185">Reference proteome</keyword>
<reference evidence="3 4" key="1">
    <citation type="submission" date="2019-04" db="EMBL/GenBank/DDBJ databases">
        <title>An improved genome assembly and genetic linkage map for asparagus bean, Vigna unguiculata ssp. sesquipedialis.</title>
        <authorList>
            <person name="Xia Q."/>
            <person name="Zhang R."/>
            <person name="Dong Y."/>
        </authorList>
    </citation>
    <scope>NUCLEOTIDE SEQUENCE [LARGE SCALE GENOMIC DNA]</scope>
    <source>
        <tissue evidence="3">Leaf</tissue>
    </source>
</reference>
<dbReference type="SUPFAM" id="SSF52047">
    <property type="entry name" value="RNI-like"/>
    <property type="match status" value="1"/>
</dbReference>
<gene>
    <name evidence="3" type="ORF">DEO72_LG8g832</name>
</gene>
<keyword evidence="1" id="KW-0611">Plant defense</keyword>
<dbReference type="InterPro" id="IPR032675">
    <property type="entry name" value="LRR_dom_sf"/>
</dbReference>
<evidence type="ECO:0000256" key="1">
    <source>
        <dbReference type="ARBA" id="ARBA00022821"/>
    </source>
</evidence>
<dbReference type="AlphaFoldDB" id="A0A4D6MSA7"/>
<dbReference type="EMBL" id="CP039352">
    <property type="protein sequence ID" value="QCE02817.1"/>
    <property type="molecule type" value="Genomic_DNA"/>
</dbReference>
<sequence>MRFLATSYDDISTFNRDILQSETYVCNETLHLSSLITLLIRKCPSMKIFSNGNIDAESFMGIQVSLDRAEKLLFHQDLNTTVKLMFERGEFLGAVDEECFCDNLQLQSYWHGKVGLQNKWLCNLVTLKLRYCTLPYAIPSGILPYLNNLRELEVVSSKKVDVIFYMNHTDTMEVPSQLKILTLKWLSELTHIWKNNSQEVLSFPNLQEIVVIGCEKLKTLLPASLAKTLEKLEKLEIESCYELQEIFSKEVGTSANVAEKFVFPSLKKLDLCDLPHLTYFHTFTLQSPSLNELSVLDCHQLELFQSAHHTPL</sequence>
<dbReference type="Pfam" id="PF23247">
    <property type="entry name" value="LRR_RPS2"/>
    <property type="match status" value="1"/>
</dbReference>
<evidence type="ECO:0000313" key="4">
    <source>
        <dbReference type="Proteomes" id="UP000501690"/>
    </source>
</evidence>
<name>A0A4D6MSA7_VIGUN</name>
<dbReference type="Proteomes" id="UP000501690">
    <property type="component" value="Linkage Group LG8"/>
</dbReference>
<dbReference type="Gene3D" id="3.80.10.10">
    <property type="entry name" value="Ribonuclease Inhibitor"/>
    <property type="match status" value="1"/>
</dbReference>
<dbReference type="PANTHER" id="PTHR33463">
    <property type="entry name" value="NB-ARC DOMAIN-CONTAINING PROTEIN-RELATED"/>
    <property type="match status" value="1"/>
</dbReference>
<dbReference type="PANTHER" id="PTHR33463:SF209">
    <property type="entry name" value="DISEASE RESISTANCE PROTEIN RPS2-LIKE"/>
    <property type="match status" value="1"/>
</dbReference>